<evidence type="ECO:0000256" key="2">
    <source>
        <dbReference type="SAM" id="Phobius"/>
    </source>
</evidence>
<feature type="transmembrane region" description="Helical" evidence="2">
    <location>
        <begin position="6"/>
        <end position="23"/>
    </location>
</feature>
<proteinExistence type="predicted"/>
<organism evidence="3 4">
    <name type="scientific">Bradyrhizobium manausense</name>
    <dbReference type="NCBI Taxonomy" id="989370"/>
    <lineage>
        <taxon>Bacteria</taxon>
        <taxon>Pseudomonadati</taxon>
        <taxon>Pseudomonadota</taxon>
        <taxon>Alphaproteobacteria</taxon>
        <taxon>Hyphomicrobiales</taxon>
        <taxon>Nitrobacteraceae</taxon>
        <taxon>Bradyrhizobium</taxon>
    </lineage>
</organism>
<sequence length="96" mass="11109">MDTVQIILGLLILLLVGGVAYYASQHRSHDLRPAPATRRQAESGRQSDIHRDFQRVFSMTSAHGKEGLIKRWMDRTGCDRTEAMRLATEEWRRDNR</sequence>
<dbReference type="EMBL" id="LJYG01000094">
    <property type="protein sequence ID" value="KRQ08336.1"/>
    <property type="molecule type" value="Genomic_DNA"/>
</dbReference>
<name>A0A0R3DE82_9BRAD</name>
<keyword evidence="2" id="KW-0472">Membrane</keyword>
<protein>
    <submittedName>
        <fullName evidence="3">Uncharacterized protein</fullName>
    </submittedName>
</protein>
<comment type="caution">
    <text evidence="3">The sequence shown here is derived from an EMBL/GenBank/DDBJ whole genome shotgun (WGS) entry which is preliminary data.</text>
</comment>
<reference evidence="3 4" key="1">
    <citation type="submission" date="2015-09" db="EMBL/GenBank/DDBJ databases">
        <title>Draft Genome Sequence of Bradyrhizobium manausense Strain BR 3351T, a Novel Symbiotic Nitrogen-Fixing Alphaproteobacterium Isolated from Brazilian Amazon Rain Forest.</title>
        <authorList>
            <person name="De Araujo J.L."/>
            <person name="Zilli J.E."/>
        </authorList>
    </citation>
    <scope>NUCLEOTIDE SEQUENCE [LARGE SCALE GENOMIC DNA]</scope>
    <source>
        <strain evidence="3 4">BR3351</strain>
    </source>
</reference>
<dbReference type="AlphaFoldDB" id="A0A0R3DE82"/>
<keyword evidence="4" id="KW-1185">Reference proteome</keyword>
<accession>A0A0R3DE82</accession>
<keyword evidence="2" id="KW-0812">Transmembrane</keyword>
<evidence type="ECO:0000313" key="4">
    <source>
        <dbReference type="Proteomes" id="UP000051936"/>
    </source>
</evidence>
<evidence type="ECO:0000313" key="3">
    <source>
        <dbReference type="EMBL" id="KRQ08336.1"/>
    </source>
</evidence>
<evidence type="ECO:0000256" key="1">
    <source>
        <dbReference type="SAM" id="MobiDB-lite"/>
    </source>
</evidence>
<gene>
    <name evidence="3" type="ORF">AOQ71_22910</name>
</gene>
<feature type="compositionally biased region" description="Basic and acidic residues" evidence="1">
    <location>
        <begin position="39"/>
        <end position="48"/>
    </location>
</feature>
<feature type="region of interest" description="Disordered" evidence="1">
    <location>
        <begin position="25"/>
        <end position="48"/>
    </location>
</feature>
<keyword evidence="2" id="KW-1133">Transmembrane helix</keyword>
<dbReference type="Proteomes" id="UP000051936">
    <property type="component" value="Unassembled WGS sequence"/>
</dbReference>